<evidence type="ECO:0000256" key="3">
    <source>
        <dbReference type="ARBA" id="ARBA00022833"/>
    </source>
</evidence>
<evidence type="ECO:0000256" key="1">
    <source>
        <dbReference type="ARBA" id="ARBA00007818"/>
    </source>
</evidence>
<evidence type="ECO:0000313" key="5">
    <source>
        <dbReference type="Proteomes" id="UP000243975"/>
    </source>
</evidence>
<dbReference type="PANTHER" id="PTHR12857:SF0">
    <property type="entry name" value="CXXC MOTIF CONTAINING ZINC BINDING PROTEIN"/>
    <property type="match status" value="1"/>
</dbReference>
<dbReference type="AlphaFoldDB" id="A0A103XIZ4"/>
<comment type="caution">
    <text evidence="4">The sequence shown here is derived from an EMBL/GenBank/DDBJ whole genome shotgun (WGS) entry which is preliminary data.</text>
</comment>
<reference evidence="4 5" key="1">
    <citation type="journal article" date="2016" name="Sci. Rep.">
        <title>The genome sequence of the outbreeding globe artichoke constructed de novo incorporating a phase-aware low-pass sequencing strategy of F1 progeny.</title>
        <authorList>
            <person name="Scaglione D."/>
            <person name="Reyes-Chin-Wo S."/>
            <person name="Acquadro A."/>
            <person name="Froenicke L."/>
            <person name="Portis E."/>
            <person name="Beitel C."/>
            <person name="Tirone M."/>
            <person name="Mauro R."/>
            <person name="Lo Monaco A."/>
            <person name="Mauromicale G."/>
            <person name="Faccioli P."/>
            <person name="Cattivelli L."/>
            <person name="Rieseberg L."/>
            <person name="Michelmore R."/>
            <person name="Lanteri S."/>
        </authorList>
    </citation>
    <scope>NUCLEOTIDE SEQUENCE [LARGE SCALE GENOMIC DNA]</scope>
    <source>
        <strain evidence="4">2C</strain>
    </source>
</reference>
<dbReference type="PANTHER" id="PTHR12857">
    <property type="entry name" value="CXXC MOTIF CONTAINING ZINC BINDING PROTEIN"/>
    <property type="match status" value="1"/>
</dbReference>
<keyword evidence="5" id="KW-1185">Reference proteome</keyword>
<dbReference type="Pfam" id="PF05907">
    <property type="entry name" value="CXXC_Zn-b_euk"/>
    <property type="match status" value="1"/>
</dbReference>
<gene>
    <name evidence="4" type="ORF">Ccrd_006425</name>
</gene>
<keyword evidence="3" id="KW-0862">Zinc</keyword>
<name>A0A103XIZ4_CYNCS</name>
<dbReference type="Gramene" id="KVH91547">
    <property type="protein sequence ID" value="KVH91547"/>
    <property type="gene ID" value="Ccrd_006425"/>
</dbReference>
<sequence>MVKFKLCIHAELVNLTNFQPQGGCSDPDFTYYFKLKCNECQEVTKKGICVSLNETVPLSRRRTTNLIKKGIEPSDFAFDRGWKAET</sequence>
<proteinExistence type="inferred from homology"/>
<dbReference type="GO" id="GO:0008270">
    <property type="term" value="F:zinc ion binding"/>
    <property type="evidence" value="ECO:0007669"/>
    <property type="project" value="TreeGrafter"/>
</dbReference>
<dbReference type="STRING" id="59895.A0A103XIZ4"/>
<comment type="similarity">
    <text evidence="1">Belongs to the UPF0587 family.</text>
</comment>
<dbReference type="OMA" id="NECQEVT"/>
<organism evidence="4 5">
    <name type="scientific">Cynara cardunculus var. scolymus</name>
    <name type="common">Globe artichoke</name>
    <name type="synonym">Cynara scolymus</name>
    <dbReference type="NCBI Taxonomy" id="59895"/>
    <lineage>
        <taxon>Eukaryota</taxon>
        <taxon>Viridiplantae</taxon>
        <taxon>Streptophyta</taxon>
        <taxon>Embryophyta</taxon>
        <taxon>Tracheophyta</taxon>
        <taxon>Spermatophyta</taxon>
        <taxon>Magnoliopsida</taxon>
        <taxon>eudicotyledons</taxon>
        <taxon>Gunneridae</taxon>
        <taxon>Pentapetalae</taxon>
        <taxon>asterids</taxon>
        <taxon>campanulids</taxon>
        <taxon>Asterales</taxon>
        <taxon>Asteraceae</taxon>
        <taxon>Carduoideae</taxon>
        <taxon>Cardueae</taxon>
        <taxon>Carduinae</taxon>
        <taxon>Cynara</taxon>
    </lineage>
</organism>
<evidence type="ECO:0000313" key="4">
    <source>
        <dbReference type="EMBL" id="KVH91547.1"/>
    </source>
</evidence>
<dbReference type="EMBL" id="LEKV01004927">
    <property type="protein sequence ID" value="KVH91547.1"/>
    <property type="molecule type" value="Genomic_DNA"/>
</dbReference>
<protein>
    <submittedName>
        <fullName evidence="4">Uncharacterized protein</fullName>
    </submittedName>
</protein>
<dbReference type="InterPro" id="IPR008584">
    <property type="entry name" value="CXXC_Zn-binding_euk"/>
</dbReference>
<dbReference type="SUPFAM" id="SSF141678">
    <property type="entry name" value="MAL13P1.257-like"/>
    <property type="match status" value="1"/>
</dbReference>
<accession>A0A103XIZ4</accession>
<feature type="non-terminal residue" evidence="4">
    <location>
        <position position="1"/>
    </location>
</feature>
<dbReference type="Proteomes" id="UP000243975">
    <property type="component" value="Unassembled WGS sequence"/>
</dbReference>
<keyword evidence="2" id="KW-0479">Metal-binding</keyword>
<evidence type="ECO:0000256" key="2">
    <source>
        <dbReference type="ARBA" id="ARBA00022723"/>
    </source>
</evidence>